<dbReference type="SUPFAM" id="SSF53067">
    <property type="entry name" value="Actin-like ATPase domain"/>
    <property type="match status" value="1"/>
</dbReference>
<dbReference type="EMBL" id="JAFBDT010000008">
    <property type="protein sequence ID" value="MBM7561760.1"/>
    <property type="molecule type" value="Genomic_DNA"/>
</dbReference>
<dbReference type="GO" id="GO:0004340">
    <property type="term" value="F:glucokinase activity"/>
    <property type="evidence" value="ECO:0007669"/>
    <property type="project" value="UniProtKB-EC"/>
</dbReference>
<evidence type="ECO:0000256" key="1">
    <source>
        <dbReference type="ARBA" id="ARBA00006479"/>
    </source>
</evidence>
<dbReference type="PANTHER" id="PTHR18964:SF149">
    <property type="entry name" value="BIFUNCTIONAL UDP-N-ACETYLGLUCOSAMINE 2-EPIMERASE_N-ACETYLMANNOSAMINE KINASE"/>
    <property type="match status" value="1"/>
</dbReference>
<dbReference type="InterPro" id="IPR043129">
    <property type="entry name" value="ATPase_NBD"/>
</dbReference>
<dbReference type="Gene3D" id="3.30.420.40">
    <property type="match status" value="2"/>
</dbReference>
<keyword evidence="4" id="KW-0547">Nucleotide-binding</keyword>
<dbReference type="InterPro" id="IPR004654">
    <property type="entry name" value="ROK_glcA"/>
</dbReference>
<name>A0ABS2MQT3_9FIRM</name>
<evidence type="ECO:0000256" key="7">
    <source>
        <dbReference type="ARBA" id="ARBA00032386"/>
    </source>
</evidence>
<dbReference type="InterPro" id="IPR000600">
    <property type="entry name" value="ROK"/>
</dbReference>
<keyword evidence="3 8" id="KW-0808">Transferase</keyword>
<gene>
    <name evidence="8" type="ORF">JOC49_001301</name>
</gene>
<proteinExistence type="inferred from homology"/>
<evidence type="ECO:0000256" key="4">
    <source>
        <dbReference type="ARBA" id="ARBA00022741"/>
    </source>
</evidence>
<reference evidence="8 9" key="1">
    <citation type="submission" date="2021-01" db="EMBL/GenBank/DDBJ databases">
        <title>Genomic Encyclopedia of Type Strains, Phase IV (KMG-IV): sequencing the most valuable type-strain genomes for metagenomic binning, comparative biology and taxonomic classification.</title>
        <authorList>
            <person name="Goeker M."/>
        </authorList>
    </citation>
    <scope>NUCLEOTIDE SEQUENCE [LARGE SCALE GENOMIC DNA]</scope>
    <source>
        <strain evidence="8 9">DSM 24436</strain>
    </source>
</reference>
<organism evidence="8 9">
    <name type="scientific">Fusibacter tunisiensis</name>
    <dbReference type="NCBI Taxonomy" id="1008308"/>
    <lineage>
        <taxon>Bacteria</taxon>
        <taxon>Bacillati</taxon>
        <taxon>Bacillota</taxon>
        <taxon>Clostridia</taxon>
        <taxon>Eubacteriales</taxon>
        <taxon>Eubacteriales Family XII. Incertae Sedis</taxon>
        <taxon>Fusibacter</taxon>
    </lineage>
</organism>
<accession>A0ABS2MQT3</accession>
<dbReference type="RefSeq" id="WP_204663580.1">
    <property type="nucleotide sequence ID" value="NZ_JAFBDT010000008.1"/>
</dbReference>
<keyword evidence="9" id="KW-1185">Reference proteome</keyword>
<evidence type="ECO:0000256" key="5">
    <source>
        <dbReference type="ARBA" id="ARBA00022777"/>
    </source>
</evidence>
<dbReference type="NCBIfam" id="TIGR00744">
    <property type="entry name" value="ROK_glcA_fam"/>
    <property type="match status" value="1"/>
</dbReference>
<evidence type="ECO:0000256" key="3">
    <source>
        <dbReference type="ARBA" id="ARBA00022679"/>
    </source>
</evidence>
<comment type="similarity">
    <text evidence="1">Belongs to the ROK (NagC/XylR) family.</text>
</comment>
<comment type="caution">
    <text evidence="8">The sequence shown here is derived from an EMBL/GenBank/DDBJ whole genome shotgun (WGS) entry which is preliminary data.</text>
</comment>
<evidence type="ECO:0000256" key="6">
    <source>
        <dbReference type="ARBA" id="ARBA00022840"/>
    </source>
</evidence>
<evidence type="ECO:0000313" key="9">
    <source>
        <dbReference type="Proteomes" id="UP000767854"/>
    </source>
</evidence>
<dbReference type="Pfam" id="PF00480">
    <property type="entry name" value="ROK"/>
    <property type="match status" value="1"/>
</dbReference>
<evidence type="ECO:0000313" key="8">
    <source>
        <dbReference type="EMBL" id="MBM7561760.1"/>
    </source>
</evidence>
<dbReference type="PANTHER" id="PTHR18964">
    <property type="entry name" value="ROK (REPRESSOR, ORF, KINASE) FAMILY"/>
    <property type="match status" value="1"/>
</dbReference>
<protein>
    <recommendedName>
        <fullName evidence="2">Glucokinase</fullName>
    </recommendedName>
    <alternativeName>
        <fullName evidence="7">Glucose kinase</fullName>
    </alternativeName>
</protein>
<keyword evidence="5" id="KW-0418">Kinase</keyword>
<evidence type="ECO:0000256" key="2">
    <source>
        <dbReference type="ARBA" id="ARBA00014701"/>
    </source>
</evidence>
<keyword evidence="6" id="KW-0067">ATP-binding</keyword>
<sequence>MYIGIDLGGTNIAGGLVVDSGDIIKKTSVPTDPSRGADAVIADILKVIYSLLEGLEPNVVKGVGIGIPGIADPHTGEVIACVNLNWYHVPLKDRLQTAIDLPIYIDNDATVAAVAEFSVAQQGKYSNAVMLTLGTGVGGGIILDGKAISGHHGIGSELGHMIVGEGLYDCNCGRNGCLETFVSSLAIIRYAKHLLIETPESLILEYAKGDWDQINGEIIFKAAMLKDPVAVKVIDRMVKYLAIGIMNTVSFIDPEIVVLGGGLANAGDFLLDKVKTTVEALKYFKATDCARVELAKLKNDAGIIGAAMYAKIQD</sequence>
<dbReference type="Proteomes" id="UP000767854">
    <property type="component" value="Unassembled WGS sequence"/>
</dbReference>